<dbReference type="EMBL" id="JYFE01000050">
    <property type="protein sequence ID" value="KIT15385.1"/>
    <property type="molecule type" value="Genomic_DNA"/>
</dbReference>
<accession>A0A0D1EHT3</accession>
<evidence type="ECO:0000313" key="3">
    <source>
        <dbReference type="Proteomes" id="UP000032232"/>
    </source>
</evidence>
<comment type="caution">
    <text evidence="2">The sequence shown here is derived from an EMBL/GenBank/DDBJ whole genome shotgun (WGS) entry which is preliminary data.</text>
</comment>
<feature type="transmembrane region" description="Helical" evidence="1">
    <location>
        <begin position="28"/>
        <end position="51"/>
    </location>
</feature>
<feature type="transmembrane region" description="Helical" evidence="1">
    <location>
        <begin position="57"/>
        <end position="77"/>
    </location>
</feature>
<gene>
    <name evidence="2" type="ORF">jaqu_28180</name>
</gene>
<sequence length="97" mass="10276">MIWTGWWVWAVGSAVLIILEILAPGYVLLGFGIGAAVVALGLLTGIFDALFPVTGQYGLTALLLIWGVASGIVWLVLRRIYGAPGGSVKTFDEDVND</sequence>
<dbReference type="Proteomes" id="UP000032232">
    <property type="component" value="Unassembled WGS sequence"/>
</dbReference>
<protein>
    <recommendedName>
        <fullName evidence="4">NfeD-like C-terminal domain-containing protein</fullName>
    </recommendedName>
</protein>
<dbReference type="PATRIC" id="fig|935700.4.peg.2919"/>
<feature type="transmembrane region" description="Helical" evidence="1">
    <location>
        <begin position="6"/>
        <end position="23"/>
    </location>
</feature>
<keyword evidence="1" id="KW-0472">Membrane</keyword>
<keyword evidence="3" id="KW-1185">Reference proteome</keyword>
<keyword evidence="1" id="KW-0812">Transmembrane</keyword>
<reference evidence="2 3" key="1">
    <citation type="submission" date="2015-02" db="EMBL/GenBank/DDBJ databases">
        <title>Genome Sequence of Jannaschia aquimarina DSM28248, a member of the Roseobacter clade.</title>
        <authorList>
            <person name="Voget S."/>
            <person name="Daniel R."/>
        </authorList>
    </citation>
    <scope>NUCLEOTIDE SEQUENCE [LARGE SCALE GENOMIC DNA]</scope>
    <source>
        <strain evidence="2 3">GSW-M26</strain>
    </source>
</reference>
<evidence type="ECO:0000256" key="1">
    <source>
        <dbReference type="SAM" id="Phobius"/>
    </source>
</evidence>
<proteinExistence type="predicted"/>
<dbReference type="STRING" id="935700.jaqu_28180"/>
<evidence type="ECO:0000313" key="2">
    <source>
        <dbReference type="EMBL" id="KIT15385.1"/>
    </source>
</evidence>
<dbReference type="AlphaFoldDB" id="A0A0D1EHT3"/>
<evidence type="ECO:0008006" key="4">
    <source>
        <dbReference type="Google" id="ProtNLM"/>
    </source>
</evidence>
<dbReference type="RefSeq" id="WP_043919617.1">
    <property type="nucleotide sequence ID" value="NZ_FZPF01000008.1"/>
</dbReference>
<dbReference type="OrthoDB" id="7745385at2"/>
<keyword evidence="1" id="KW-1133">Transmembrane helix</keyword>
<organism evidence="2 3">
    <name type="scientific">Jannaschia aquimarina</name>
    <dbReference type="NCBI Taxonomy" id="935700"/>
    <lineage>
        <taxon>Bacteria</taxon>
        <taxon>Pseudomonadati</taxon>
        <taxon>Pseudomonadota</taxon>
        <taxon>Alphaproteobacteria</taxon>
        <taxon>Rhodobacterales</taxon>
        <taxon>Roseobacteraceae</taxon>
        <taxon>Jannaschia</taxon>
    </lineage>
</organism>
<name>A0A0D1EHT3_9RHOB</name>